<dbReference type="NCBIfam" id="TIGR00904">
    <property type="entry name" value="mreB"/>
    <property type="match status" value="1"/>
</dbReference>
<evidence type="ECO:0000313" key="8">
    <source>
        <dbReference type="Proteomes" id="UP000177614"/>
    </source>
</evidence>
<evidence type="ECO:0000256" key="2">
    <source>
        <dbReference type="ARBA" id="ARBA00022741"/>
    </source>
</evidence>
<accession>A0A1F4XJP1</accession>
<dbReference type="InterPro" id="IPR043129">
    <property type="entry name" value="ATPase_NBD"/>
</dbReference>
<dbReference type="PRINTS" id="PR01652">
    <property type="entry name" value="SHAPEPROTEIN"/>
</dbReference>
<comment type="similarity">
    <text evidence="5 6">Belongs to the FtsA/MreB family.</text>
</comment>
<dbReference type="GO" id="GO:0005737">
    <property type="term" value="C:cytoplasm"/>
    <property type="evidence" value="ECO:0007669"/>
    <property type="project" value="UniProtKB-SubCell"/>
</dbReference>
<gene>
    <name evidence="6" type="primary">mreB</name>
    <name evidence="7" type="ORF">A2V81_03540</name>
</gene>
<dbReference type="EMBL" id="MEWR01000014">
    <property type="protein sequence ID" value="OGC81925.1"/>
    <property type="molecule type" value="Genomic_DNA"/>
</dbReference>
<feature type="binding site" evidence="6">
    <location>
        <begin position="156"/>
        <end position="158"/>
    </location>
    <ligand>
        <name>ATP</name>
        <dbReference type="ChEBI" id="CHEBI:30616"/>
    </ligand>
</feature>
<comment type="subunit">
    <text evidence="6">Forms polymers.</text>
</comment>
<dbReference type="PANTHER" id="PTHR42749">
    <property type="entry name" value="CELL SHAPE-DETERMINING PROTEIN MREB"/>
    <property type="match status" value="1"/>
</dbReference>
<proteinExistence type="inferred from homology"/>
<dbReference type="InterPro" id="IPR056546">
    <property type="entry name" value="MreB_MamK-like"/>
</dbReference>
<dbReference type="InterPro" id="IPR004753">
    <property type="entry name" value="MreB"/>
</dbReference>
<dbReference type="GO" id="GO:0000902">
    <property type="term" value="P:cell morphogenesis"/>
    <property type="evidence" value="ECO:0007669"/>
    <property type="project" value="InterPro"/>
</dbReference>
<comment type="caution">
    <text evidence="7">The sequence shown here is derived from an EMBL/GenBank/DDBJ whole genome shotgun (WGS) entry which is preliminary data.</text>
</comment>
<dbReference type="STRING" id="1817814.A2V81_03540"/>
<evidence type="ECO:0000256" key="3">
    <source>
        <dbReference type="ARBA" id="ARBA00022840"/>
    </source>
</evidence>
<evidence type="ECO:0000313" key="7">
    <source>
        <dbReference type="EMBL" id="OGC81925.1"/>
    </source>
</evidence>
<sequence>MLFSKKIAIDLGTTNTRVHLQGRGIIAQEPSILVISDQKNILAIGEEAKVMLGKTPEMISAHQPLQDGAIADYRVTEGLLRHFINKAVGRFRLINPEVMISVSAGITSTERRAVIDAAISAGAREAYLIKHPLAAAIGANIPLSEPLGNFIVDIGGGTTEVAVLSLGGIVVSESVRVGGNKFDESIIEYMRKQYGLSVGPRTAEEIKINVGSAIPMKEPLKMNIRGRDLVSGLPKVIEVNTNDVVKAITDELEKIILAIKKVLEQTPPELSADIIDHGIVLSGGGAQMRSLADLISHHTGVPTIVVEEPMLCVVRGVAVALENLESYKRSLIGSKH</sequence>
<keyword evidence="2 6" id="KW-0547">Nucleotide-binding</keyword>
<dbReference type="PANTHER" id="PTHR42749:SF1">
    <property type="entry name" value="CELL SHAPE-DETERMINING PROTEIN MREB"/>
    <property type="match status" value="1"/>
</dbReference>
<dbReference type="SUPFAM" id="SSF53067">
    <property type="entry name" value="Actin-like ATPase domain"/>
    <property type="match status" value="2"/>
</dbReference>
<dbReference type="Proteomes" id="UP000177614">
    <property type="component" value="Unassembled WGS sequence"/>
</dbReference>
<comment type="subcellular location">
    <subcellularLocation>
        <location evidence="6">Cytoplasm</location>
    </subcellularLocation>
    <text evidence="6">Membrane-associated.</text>
</comment>
<comment type="caution">
    <text evidence="6">Lacks conserved residue(s) required for the propagation of feature annotation.</text>
</comment>
<dbReference type="NCBIfam" id="NF010539">
    <property type="entry name" value="PRK13927.1"/>
    <property type="match status" value="1"/>
</dbReference>
<comment type="function">
    <text evidence="6">Forms membrane-associated dynamic filaments that are essential for cell shape determination. Acts by regulating cell wall synthesis and cell elongation, and thus cell shape. A feedback loop between cell geometry and MreB localization may maintain elongated cell shape by targeting cell wall growth to regions of negative cell wall curvature.</text>
</comment>
<reference evidence="7 8" key="1">
    <citation type="journal article" date="2016" name="Nat. Commun.">
        <title>Thousands of microbial genomes shed light on interconnected biogeochemical processes in an aquifer system.</title>
        <authorList>
            <person name="Anantharaman K."/>
            <person name="Brown C.T."/>
            <person name="Hug L.A."/>
            <person name="Sharon I."/>
            <person name="Castelle C.J."/>
            <person name="Probst A.J."/>
            <person name="Thomas B.C."/>
            <person name="Singh A."/>
            <person name="Wilkins M.J."/>
            <person name="Karaoz U."/>
            <person name="Brodie E.L."/>
            <person name="Williams K.H."/>
            <person name="Hubbard S.S."/>
            <person name="Banfield J.F."/>
        </authorList>
    </citation>
    <scope>NUCLEOTIDE SEQUENCE [LARGE SCALE GENOMIC DNA]</scope>
</reference>
<dbReference type="HAMAP" id="MF_02207">
    <property type="entry name" value="MreB"/>
    <property type="match status" value="1"/>
</dbReference>
<dbReference type="Gene3D" id="3.30.420.40">
    <property type="match status" value="3"/>
</dbReference>
<evidence type="ECO:0000256" key="4">
    <source>
        <dbReference type="ARBA" id="ARBA00022960"/>
    </source>
</evidence>
<keyword evidence="1 6" id="KW-0963">Cytoplasm</keyword>
<keyword evidence="3 6" id="KW-0067">ATP-binding</keyword>
<name>A0A1F4XJP1_9BACT</name>
<keyword evidence="4 6" id="KW-0133">Cell shape</keyword>
<feature type="binding site" evidence="6">
    <location>
        <begin position="204"/>
        <end position="207"/>
    </location>
    <ligand>
        <name>ATP</name>
        <dbReference type="ChEBI" id="CHEBI:30616"/>
    </ligand>
</feature>
<dbReference type="CDD" id="cd10225">
    <property type="entry name" value="ASKHA_NBD_MreB-like"/>
    <property type="match status" value="1"/>
</dbReference>
<dbReference type="GO" id="GO:0005524">
    <property type="term" value="F:ATP binding"/>
    <property type="evidence" value="ECO:0007669"/>
    <property type="project" value="UniProtKB-KW"/>
</dbReference>
<protein>
    <recommendedName>
        <fullName evidence="6">Cell shape-determining protein MreB</fullName>
    </recommendedName>
</protein>
<evidence type="ECO:0000256" key="1">
    <source>
        <dbReference type="ARBA" id="ARBA00022490"/>
    </source>
</evidence>
<evidence type="ECO:0000256" key="5">
    <source>
        <dbReference type="ARBA" id="ARBA00023458"/>
    </source>
</evidence>
<dbReference type="AlphaFoldDB" id="A0A1F4XJP1"/>
<evidence type="ECO:0000256" key="6">
    <source>
        <dbReference type="HAMAP-Rule" id="MF_02207"/>
    </source>
</evidence>
<dbReference type="Pfam" id="PF06723">
    <property type="entry name" value="MreB_Mbl"/>
    <property type="match status" value="1"/>
</dbReference>
<dbReference type="GO" id="GO:0008360">
    <property type="term" value="P:regulation of cell shape"/>
    <property type="evidence" value="ECO:0007669"/>
    <property type="project" value="UniProtKB-UniRule"/>
</dbReference>
<organism evidence="7 8">
    <name type="scientific">Candidatus Abawacabacteria bacterium RBG_16_42_10</name>
    <dbReference type="NCBI Taxonomy" id="1817814"/>
    <lineage>
        <taxon>Bacteria</taxon>
        <taxon>Candidatus Abawacaibacteriota</taxon>
    </lineage>
</organism>